<organism evidence="2 3">
    <name type="scientific">Fusarium venenatum</name>
    <dbReference type="NCBI Taxonomy" id="56646"/>
    <lineage>
        <taxon>Eukaryota</taxon>
        <taxon>Fungi</taxon>
        <taxon>Dikarya</taxon>
        <taxon>Ascomycota</taxon>
        <taxon>Pezizomycotina</taxon>
        <taxon>Sordariomycetes</taxon>
        <taxon>Hypocreomycetidae</taxon>
        <taxon>Hypocreales</taxon>
        <taxon>Nectriaceae</taxon>
        <taxon>Fusarium</taxon>
    </lineage>
</organism>
<reference evidence="3" key="1">
    <citation type="submission" date="2014-10" db="EMBL/GenBank/DDBJ databases">
        <authorList>
            <person name="King R."/>
        </authorList>
    </citation>
    <scope>NUCLEOTIDE SEQUENCE [LARGE SCALE GENOMIC DNA]</scope>
    <source>
        <strain evidence="3">A3/5</strain>
    </source>
</reference>
<protein>
    <submittedName>
        <fullName evidence="2">Uncharacterized protein</fullName>
    </submittedName>
</protein>
<evidence type="ECO:0000313" key="3">
    <source>
        <dbReference type="Proteomes" id="UP000245910"/>
    </source>
</evidence>
<dbReference type="EMBL" id="LN649229">
    <property type="protein sequence ID" value="CEI66946.1"/>
    <property type="molecule type" value="Genomic_DNA"/>
</dbReference>
<feature type="signal peptide" evidence="1">
    <location>
        <begin position="1"/>
        <end position="17"/>
    </location>
</feature>
<accession>A0A2L2TST6</accession>
<name>A0A2L2TST6_9HYPO</name>
<keyword evidence="1" id="KW-0732">Signal</keyword>
<dbReference type="AlphaFoldDB" id="A0A2L2TST6"/>
<dbReference type="Proteomes" id="UP000245910">
    <property type="component" value="Chromosome I"/>
</dbReference>
<evidence type="ECO:0000256" key="1">
    <source>
        <dbReference type="SAM" id="SignalP"/>
    </source>
</evidence>
<sequence length="115" mass="13029">MRVSSLLLLLSVPRSYPTRGGAGKEVVSDWFHNSVKADVLCSQTLPSQDEYQAFVFKWKWDISEIPSPSLPDLAQLQTDMKRIARRWVKPIESGAMGRGVRMVFVIQFFPSISTL</sequence>
<proteinExistence type="predicted"/>
<evidence type="ECO:0000313" key="2">
    <source>
        <dbReference type="EMBL" id="CEI66946.1"/>
    </source>
</evidence>
<feature type="chain" id="PRO_5014720752" evidence="1">
    <location>
        <begin position="18"/>
        <end position="115"/>
    </location>
</feature>
<keyword evidence="3" id="KW-1185">Reference proteome</keyword>